<evidence type="ECO:0000313" key="3">
    <source>
        <dbReference type="Proteomes" id="UP000054561"/>
    </source>
</evidence>
<dbReference type="OrthoDB" id="376328at2759"/>
<reference evidence="2 3" key="1">
    <citation type="submission" date="2014-03" db="EMBL/GenBank/DDBJ databases">
        <title>The Genome Sequence of Plasmodium fragile nilgiri.</title>
        <authorList>
            <consortium name="The Broad Institute Genomics Platform"/>
            <consortium name="The Broad Institute Genome Sequencing Center for Infectious Disease"/>
            <person name="Neafsey D."/>
            <person name="Duraisingh M."/>
            <person name="Young S.K."/>
            <person name="Zeng Q."/>
            <person name="Gargeya S."/>
            <person name="Abouelleil A."/>
            <person name="Alvarado L."/>
            <person name="Chapman S.B."/>
            <person name="Gainer-Dewar J."/>
            <person name="Goldberg J."/>
            <person name="Griggs A."/>
            <person name="Gujja S."/>
            <person name="Hansen M."/>
            <person name="Howarth C."/>
            <person name="Imamovic A."/>
            <person name="Larimer J."/>
            <person name="Pearson M."/>
            <person name="Poon T.W."/>
            <person name="Priest M."/>
            <person name="Roberts A."/>
            <person name="Saif S."/>
            <person name="Shea T."/>
            <person name="Sykes S."/>
            <person name="Wortman J."/>
            <person name="Nusbaum C."/>
            <person name="Birren B."/>
        </authorList>
    </citation>
    <scope>NUCLEOTIDE SEQUENCE [LARGE SCALE GENOMIC DNA]</scope>
    <source>
        <strain evidence="3">nilgiri</strain>
    </source>
</reference>
<dbReference type="RefSeq" id="XP_012338679.1">
    <property type="nucleotide sequence ID" value="XM_012483256.1"/>
</dbReference>
<feature type="non-terminal residue" evidence="2">
    <location>
        <position position="1"/>
    </location>
</feature>
<dbReference type="GeneID" id="24270968"/>
<name>A0A0D9QCL2_PLAFR</name>
<dbReference type="VEuPathDB" id="PlasmoDB:AK88_05654"/>
<gene>
    <name evidence="2" type="ORF">AK88_05654</name>
</gene>
<evidence type="ECO:0000259" key="1">
    <source>
        <dbReference type="Pfam" id="PF12879"/>
    </source>
</evidence>
<proteinExistence type="predicted"/>
<dbReference type="EMBL" id="KQ030432">
    <property type="protein sequence ID" value="KJP84714.1"/>
    <property type="molecule type" value="Genomic_DNA"/>
</dbReference>
<accession>A0A0D9QCL2</accession>
<evidence type="ECO:0000313" key="2">
    <source>
        <dbReference type="EMBL" id="KJP84714.1"/>
    </source>
</evidence>
<protein>
    <recommendedName>
        <fullName evidence="1">Schizont-infected cell agglutination C-terminal domain-containing protein</fullName>
    </recommendedName>
</protein>
<dbReference type="AlphaFoldDB" id="A0A0D9QCL2"/>
<organism evidence="2 3">
    <name type="scientific">Plasmodium fragile</name>
    <dbReference type="NCBI Taxonomy" id="5857"/>
    <lineage>
        <taxon>Eukaryota</taxon>
        <taxon>Sar</taxon>
        <taxon>Alveolata</taxon>
        <taxon>Apicomplexa</taxon>
        <taxon>Aconoidasida</taxon>
        <taxon>Haemosporida</taxon>
        <taxon>Plasmodiidae</taxon>
        <taxon>Plasmodium</taxon>
        <taxon>Plasmodium (Plasmodium)</taxon>
    </lineage>
</organism>
<dbReference type="InterPro" id="IPR024288">
    <property type="entry name" value="SICA_C"/>
</dbReference>
<feature type="domain" description="Schizont-infected cell agglutination C-terminal" evidence="1">
    <location>
        <begin position="1"/>
        <end position="103"/>
    </location>
</feature>
<keyword evidence="3" id="KW-1185">Reference proteome</keyword>
<dbReference type="Pfam" id="PF12879">
    <property type="entry name" value="SICA_C"/>
    <property type="match status" value="1"/>
</dbReference>
<dbReference type="Proteomes" id="UP000054561">
    <property type="component" value="Unassembled WGS sequence"/>
</dbReference>
<sequence length="386" mass="45009">YFAHLGKKRRRTYRTVRDVPSPPLDDEILEHLQRGELPPPDYGYTIIRERGRDKFADRRGQRPPRVHKRTIIELHLEVLHECEAAEWENVKDDYLQIVVEQFAQDLMRCGQGYSSSLDAPITNQDLSGINASSMLDPPTDIARTDPCPANEHDPDQWSCMETIPLDTDPCAPNAEDRWNCMETMQLDAQQSRAHSNRDHVTTYCTQWINWIDRNKDIVRACTTQPWFLQLKADWKQYLREHMAEHEDNGVSGNSELGEAAILPMKKVRLWKQWVAKQHALMHIYGEEEWFQHLLNNVQEATATHKGEVSVVEKDLEVEKVMAAEHMLRVRTSPGTQPLHRQTYMKKRLTAQTWILILALIIEECELESSMQHKDLYVDDLLQQFSH</sequence>